<sequence length="152" mass="16465">RRRIEQMIAEAEARQPAGSISMLGQDRMKAELLQIAHRASDNARTLQEAMAEVSSKSQQTAAARDAGASSNTSATAAFLNSDHGRGLPQSKIELSRNLFHSSGGLQYLANRGQENLGARSPVSPTSPASQSYPARREKSENFDDIQERLNAL</sequence>
<accession>A0A812M079</accession>
<dbReference type="EMBL" id="CAJNIZ010007147">
    <property type="protein sequence ID" value="CAE7255610.1"/>
    <property type="molecule type" value="Genomic_DNA"/>
</dbReference>
<dbReference type="OrthoDB" id="442026at2759"/>
<evidence type="ECO:0000313" key="2">
    <source>
        <dbReference type="EMBL" id="CAE7255610.1"/>
    </source>
</evidence>
<dbReference type="AlphaFoldDB" id="A0A812M079"/>
<gene>
    <name evidence="2" type="ORF">SPIL2461_LOCUS5144</name>
</gene>
<organism evidence="2 3">
    <name type="scientific">Symbiodinium pilosum</name>
    <name type="common">Dinoflagellate</name>
    <dbReference type="NCBI Taxonomy" id="2952"/>
    <lineage>
        <taxon>Eukaryota</taxon>
        <taxon>Sar</taxon>
        <taxon>Alveolata</taxon>
        <taxon>Dinophyceae</taxon>
        <taxon>Suessiales</taxon>
        <taxon>Symbiodiniaceae</taxon>
        <taxon>Symbiodinium</taxon>
    </lineage>
</organism>
<feature type="compositionally biased region" description="Basic and acidic residues" evidence="1">
    <location>
        <begin position="134"/>
        <end position="152"/>
    </location>
</feature>
<evidence type="ECO:0000313" key="3">
    <source>
        <dbReference type="Proteomes" id="UP000649617"/>
    </source>
</evidence>
<protein>
    <submittedName>
        <fullName evidence="2">Uncharacterized protein</fullName>
    </submittedName>
</protein>
<evidence type="ECO:0000256" key="1">
    <source>
        <dbReference type="SAM" id="MobiDB-lite"/>
    </source>
</evidence>
<feature type="non-terminal residue" evidence="2">
    <location>
        <position position="1"/>
    </location>
</feature>
<keyword evidence="3" id="KW-1185">Reference proteome</keyword>
<feature type="compositionally biased region" description="Polar residues" evidence="1">
    <location>
        <begin position="122"/>
        <end position="132"/>
    </location>
</feature>
<name>A0A812M079_SYMPI</name>
<feature type="compositionally biased region" description="Low complexity" evidence="1">
    <location>
        <begin position="66"/>
        <end position="77"/>
    </location>
</feature>
<feature type="region of interest" description="Disordered" evidence="1">
    <location>
        <begin position="110"/>
        <end position="152"/>
    </location>
</feature>
<feature type="region of interest" description="Disordered" evidence="1">
    <location>
        <begin position="46"/>
        <end position="87"/>
    </location>
</feature>
<dbReference type="Proteomes" id="UP000649617">
    <property type="component" value="Unassembled WGS sequence"/>
</dbReference>
<proteinExistence type="predicted"/>
<comment type="caution">
    <text evidence="2">The sequence shown here is derived from an EMBL/GenBank/DDBJ whole genome shotgun (WGS) entry which is preliminary data.</text>
</comment>
<feature type="non-terminal residue" evidence="2">
    <location>
        <position position="152"/>
    </location>
</feature>
<reference evidence="2" key="1">
    <citation type="submission" date="2021-02" db="EMBL/GenBank/DDBJ databases">
        <authorList>
            <person name="Dougan E. K."/>
            <person name="Rhodes N."/>
            <person name="Thang M."/>
            <person name="Chan C."/>
        </authorList>
    </citation>
    <scope>NUCLEOTIDE SEQUENCE</scope>
</reference>